<dbReference type="PROSITE" id="PS50146">
    <property type="entry name" value="DAGK"/>
    <property type="match status" value="1"/>
</dbReference>
<keyword evidence="3" id="KW-0808">Transferase</keyword>
<dbReference type="InterPro" id="IPR017438">
    <property type="entry name" value="ATP-NAD_kinase_N"/>
</dbReference>
<reference evidence="11" key="1">
    <citation type="submission" date="2016-10" db="EMBL/GenBank/DDBJ databases">
        <authorList>
            <person name="Varghese N."/>
        </authorList>
    </citation>
    <scope>NUCLEOTIDE SEQUENCE [LARGE SCALE GENOMIC DNA]</scope>
    <source>
        <strain evidence="11">DSM 21843</strain>
    </source>
</reference>
<dbReference type="PATRIC" id="fig|79604.3.peg.1308"/>
<dbReference type="KEGG" id="ddt:AAY81_06460"/>
<dbReference type="PANTHER" id="PTHR12358">
    <property type="entry name" value="SPHINGOSINE KINASE"/>
    <property type="match status" value="1"/>
</dbReference>
<dbReference type="AlphaFoldDB" id="A0A172RYR6"/>
<keyword evidence="4" id="KW-0547">Nucleotide-binding</keyword>
<evidence type="ECO:0000256" key="7">
    <source>
        <dbReference type="ARBA" id="ARBA00023209"/>
    </source>
</evidence>
<name>A0A172RYR6_9ACTN</name>
<evidence type="ECO:0000256" key="3">
    <source>
        <dbReference type="ARBA" id="ARBA00022679"/>
    </source>
</evidence>
<dbReference type="Gene3D" id="3.40.50.10330">
    <property type="entry name" value="Probable inorganic polyphosphate/atp-NAD kinase, domain 1"/>
    <property type="match status" value="1"/>
</dbReference>
<keyword evidence="8" id="KW-1208">Phospholipid metabolism</keyword>
<keyword evidence="11" id="KW-1185">Reference proteome</keyword>
<evidence type="ECO:0000256" key="4">
    <source>
        <dbReference type="ARBA" id="ARBA00022741"/>
    </source>
</evidence>
<evidence type="ECO:0000256" key="6">
    <source>
        <dbReference type="ARBA" id="ARBA00022840"/>
    </source>
</evidence>
<dbReference type="RefSeq" id="WP_066662875.1">
    <property type="nucleotide sequence ID" value="NZ_CP011402.1"/>
</dbReference>
<dbReference type="PANTHER" id="PTHR12358:SF106">
    <property type="entry name" value="LIPID KINASE YEGS"/>
    <property type="match status" value="1"/>
</dbReference>
<organism evidence="10 11">
    <name type="scientific">Denitrobacterium detoxificans</name>
    <dbReference type="NCBI Taxonomy" id="79604"/>
    <lineage>
        <taxon>Bacteria</taxon>
        <taxon>Bacillati</taxon>
        <taxon>Actinomycetota</taxon>
        <taxon>Coriobacteriia</taxon>
        <taxon>Eggerthellales</taxon>
        <taxon>Eggerthellaceae</taxon>
        <taxon>Denitrobacterium</taxon>
    </lineage>
</organism>
<comment type="cofactor">
    <cofactor evidence="1">
        <name>Mg(2+)</name>
        <dbReference type="ChEBI" id="CHEBI:18420"/>
    </cofactor>
</comment>
<dbReference type="OrthoDB" id="3171056at2"/>
<evidence type="ECO:0000256" key="5">
    <source>
        <dbReference type="ARBA" id="ARBA00022777"/>
    </source>
</evidence>
<dbReference type="InterPro" id="IPR050187">
    <property type="entry name" value="Lipid_Phosphate_FormReg"/>
</dbReference>
<keyword evidence="5 10" id="KW-0418">Kinase</keyword>
<keyword evidence="7" id="KW-0594">Phospholipid biosynthesis</keyword>
<protein>
    <submittedName>
        <fullName evidence="10">Diacylglycerol kinase family enzyme</fullName>
    </submittedName>
</protein>
<keyword evidence="6" id="KW-0067">ATP-binding</keyword>
<feature type="domain" description="DAGKc" evidence="9">
    <location>
        <begin position="43"/>
        <end position="125"/>
    </location>
</feature>
<dbReference type="Pfam" id="PF00781">
    <property type="entry name" value="DAGK_cat"/>
    <property type="match status" value="1"/>
</dbReference>
<dbReference type="InterPro" id="IPR045540">
    <property type="entry name" value="YegS/DAGK_C"/>
</dbReference>
<comment type="similarity">
    <text evidence="2">Belongs to the diacylglycerol/lipid kinase family.</text>
</comment>
<evidence type="ECO:0000256" key="8">
    <source>
        <dbReference type="ARBA" id="ARBA00023264"/>
    </source>
</evidence>
<dbReference type="GO" id="GO:0005524">
    <property type="term" value="F:ATP binding"/>
    <property type="evidence" value="ECO:0007669"/>
    <property type="project" value="UniProtKB-KW"/>
</dbReference>
<dbReference type="InterPro" id="IPR016064">
    <property type="entry name" value="NAD/diacylglycerol_kinase_sf"/>
</dbReference>
<dbReference type="Gene3D" id="2.60.200.40">
    <property type="match status" value="1"/>
</dbReference>
<evidence type="ECO:0000259" key="9">
    <source>
        <dbReference type="PROSITE" id="PS50146"/>
    </source>
</evidence>
<sequence length="303" mass="32553">MKLLVLNNLSSGYGGDLIYDFARSFAKTGDEVCIRCVDADSSFEEALADASDFDAVVASGGDGTHAAVCYLLRNTGTPILPFPAGTANLLCMNVMSPIEPFALAQLVREGECLDFDLGEIVTSEGSHGFSMMAGCGYDATMMADARRDKKRWGPAAYFKAAFQNPNPQVAHLKVTVDGVTHEHEGVGVMLVNFSKIQFDISITPRNLPNDGALDVLVLTTQTAWDLLPTALGAAFDHSGGTLEASNALVYYRGRDIRVESDPELLVQYDGEPLEAHTPFTARVLPAACKIIVSDDGYKLFTAQ</sequence>
<dbReference type="GO" id="GO:0016301">
    <property type="term" value="F:kinase activity"/>
    <property type="evidence" value="ECO:0007669"/>
    <property type="project" value="UniProtKB-KW"/>
</dbReference>
<dbReference type="EMBL" id="FOEC01000004">
    <property type="protein sequence ID" value="SEO68550.1"/>
    <property type="molecule type" value="Genomic_DNA"/>
</dbReference>
<dbReference type="SUPFAM" id="SSF111331">
    <property type="entry name" value="NAD kinase/diacylglycerol kinase-like"/>
    <property type="match status" value="1"/>
</dbReference>
<evidence type="ECO:0000256" key="2">
    <source>
        <dbReference type="ARBA" id="ARBA00005983"/>
    </source>
</evidence>
<accession>A0A172RYR6</accession>
<keyword evidence="7" id="KW-0443">Lipid metabolism</keyword>
<proteinExistence type="inferred from homology"/>
<dbReference type="InterPro" id="IPR001206">
    <property type="entry name" value="Diacylglycerol_kinase_cat_dom"/>
</dbReference>
<keyword evidence="7" id="KW-0444">Lipid biosynthesis</keyword>
<dbReference type="STRING" id="79604.AAY81_06460"/>
<evidence type="ECO:0000313" key="11">
    <source>
        <dbReference type="Proteomes" id="UP000182975"/>
    </source>
</evidence>
<gene>
    <name evidence="10" type="ORF">SAMN02910314_00857</name>
</gene>
<dbReference type="Proteomes" id="UP000182975">
    <property type="component" value="Unassembled WGS sequence"/>
</dbReference>
<dbReference type="GO" id="GO:0005886">
    <property type="term" value="C:plasma membrane"/>
    <property type="evidence" value="ECO:0007669"/>
    <property type="project" value="TreeGrafter"/>
</dbReference>
<dbReference type="GO" id="GO:0008654">
    <property type="term" value="P:phospholipid biosynthetic process"/>
    <property type="evidence" value="ECO:0007669"/>
    <property type="project" value="UniProtKB-KW"/>
</dbReference>
<evidence type="ECO:0000256" key="1">
    <source>
        <dbReference type="ARBA" id="ARBA00001946"/>
    </source>
</evidence>
<dbReference type="Pfam" id="PF19279">
    <property type="entry name" value="YegS_C"/>
    <property type="match status" value="1"/>
</dbReference>
<evidence type="ECO:0000313" key="10">
    <source>
        <dbReference type="EMBL" id="SEO68550.1"/>
    </source>
</evidence>